<gene>
    <name evidence="1" type="ORF">K503DRAFT_870829</name>
</gene>
<dbReference type="EMBL" id="KV449760">
    <property type="protein sequence ID" value="OAX30929.1"/>
    <property type="molecule type" value="Genomic_DNA"/>
</dbReference>
<dbReference type="AlphaFoldDB" id="A0A1B7ME98"/>
<evidence type="ECO:0000313" key="1">
    <source>
        <dbReference type="EMBL" id="OAX30929.1"/>
    </source>
</evidence>
<accession>A0A1B7ME98</accession>
<dbReference type="OrthoDB" id="3067110at2759"/>
<protein>
    <submittedName>
        <fullName evidence="1">Uncharacterized protein</fullName>
    </submittedName>
</protein>
<proteinExistence type="predicted"/>
<dbReference type="Proteomes" id="UP000092154">
    <property type="component" value="Unassembled WGS sequence"/>
</dbReference>
<keyword evidence="2" id="KW-1185">Reference proteome</keyword>
<evidence type="ECO:0000313" key="2">
    <source>
        <dbReference type="Proteomes" id="UP000092154"/>
    </source>
</evidence>
<organism evidence="1 2">
    <name type="scientific">Rhizopogon vinicolor AM-OR11-026</name>
    <dbReference type="NCBI Taxonomy" id="1314800"/>
    <lineage>
        <taxon>Eukaryota</taxon>
        <taxon>Fungi</taxon>
        <taxon>Dikarya</taxon>
        <taxon>Basidiomycota</taxon>
        <taxon>Agaricomycotina</taxon>
        <taxon>Agaricomycetes</taxon>
        <taxon>Agaricomycetidae</taxon>
        <taxon>Boletales</taxon>
        <taxon>Suillineae</taxon>
        <taxon>Rhizopogonaceae</taxon>
        <taxon>Rhizopogon</taxon>
    </lineage>
</organism>
<sequence length="106" mass="11581">MSQHPVSVSSGKFNLHVSGVAAFFGGGPGGTTPPGSYAVAKFLGPIANSRFWNTIFIVERSDTPEKFFGIDYELGPKYMPPPLRLIQVRRLHETNGSLCIPLDEEM</sequence>
<dbReference type="InParanoid" id="A0A1B7ME98"/>
<reference evidence="1 2" key="1">
    <citation type="submission" date="2016-06" db="EMBL/GenBank/DDBJ databases">
        <title>Comparative genomics of the ectomycorrhizal sister species Rhizopogon vinicolor and Rhizopogon vesiculosus (Basidiomycota: Boletales) reveals a divergence of the mating type B locus.</title>
        <authorList>
            <consortium name="DOE Joint Genome Institute"/>
            <person name="Mujic A.B."/>
            <person name="Kuo A."/>
            <person name="Tritt A."/>
            <person name="Lipzen A."/>
            <person name="Chen C."/>
            <person name="Johnson J."/>
            <person name="Sharma A."/>
            <person name="Barry K."/>
            <person name="Grigoriev I.V."/>
            <person name="Spatafora J.W."/>
        </authorList>
    </citation>
    <scope>NUCLEOTIDE SEQUENCE [LARGE SCALE GENOMIC DNA]</scope>
    <source>
        <strain evidence="1 2">AM-OR11-026</strain>
    </source>
</reference>
<name>A0A1B7ME98_9AGAM</name>